<evidence type="ECO:0000259" key="7">
    <source>
        <dbReference type="Pfam" id="PF01850"/>
    </source>
</evidence>
<comment type="function">
    <text evidence="6">Toxic component of a toxin-antitoxin (TA) system. An RNase.</text>
</comment>
<keyword evidence="4 6" id="KW-0378">Hydrolase</keyword>
<feature type="domain" description="PIN" evidence="7">
    <location>
        <begin position="2"/>
        <end position="120"/>
    </location>
</feature>
<dbReference type="CDD" id="cd09873">
    <property type="entry name" value="PIN_Pae0151-like"/>
    <property type="match status" value="1"/>
</dbReference>
<evidence type="ECO:0000313" key="8">
    <source>
        <dbReference type="EMBL" id="QHC01653.1"/>
    </source>
</evidence>
<dbReference type="PANTHER" id="PTHR35901:SF1">
    <property type="entry name" value="EXONUCLEASE VAPC9"/>
    <property type="match status" value="1"/>
</dbReference>
<dbReference type="InterPro" id="IPR002716">
    <property type="entry name" value="PIN_dom"/>
</dbReference>
<dbReference type="GO" id="GO:0000287">
    <property type="term" value="F:magnesium ion binding"/>
    <property type="evidence" value="ECO:0007669"/>
    <property type="project" value="UniProtKB-UniRule"/>
</dbReference>
<keyword evidence="5 6" id="KW-0460">Magnesium</keyword>
<dbReference type="EMBL" id="CP047156">
    <property type="protein sequence ID" value="QHC01653.1"/>
    <property type="molecule type" value="Genomic_DNA"/>
</dbReference>
<evidence type="ECO:0000256" key="5">
    <source>
        <dbReference type="ARBA" id="ARBA00022842"/>
    </source>
</evidence>
<dbReference type="GO" id="GO:0004540">
    <property type="term" value="F:RNA nuclease activity"/>
    <property type="evidence" value="ECO:0007669"/>
    <property type="project" value="InterPro"/>
</dbReference>
<dbReference type="PANTHER" id="PTHR35901">
    <property type="entry name" value="RIBONUCLEASE VAPC3"/>
    <property type="match status" value="1"/>
</dbReference>
<accession>A0A7L4YRQ8</accession>
<dbReference type="GO" id="GO:0090729">
    <property type="term" value="F:toxin activity"/>
    <property type="evidence" value="ECO:0007669"/>
    <property type="project" value="UniProtKB-KW"/>
</dbReference>
<gene>
    <name evidence="6" type="primary">vapC</name>
    <name evidence="8" type="ORF">EK0264_16055</name>
</gene>
<dbReference type="InterPro" id="IPR022907">
    <property type="entry name" value="VapC_family"/>
</dbReference>
<dbReference type="InParanoid" id="A0A7L4YRQ8"/>
<name>A0A7L4YRQ8_9ACTN</name>
<evidence type="ECO:0000256" key="3">
    <source>
        <dbReference type="ARBA" id="ARBA00022723"/>
    </source>
</evidence>
<keyword evidence="6" id="KW-0800">Toxin</keyword>
<dbReference type="Pfam" id="PF01850">
    <property type="entry name" value="PIN"/>
    <property type="match status" value="1"/>
</dbReference>
<sequence>MIVLDASAAVEWLLGRPAAGSIAARLADPDTAIHAPSLVGVEVTSALRGLVLARHATAERASAALSDLMGLDISLHDPTPLLPRVWALRDNLTVYDAVYVALAEILDATLLTTDARIARAMRPDAAVDVLVAR</sequence>
<comment type="cofactor">
    <cofactor evidence="6">
        <name>Mg(2+)</name>
        <dbReference type="ChEBI" id="CHEBI:18420"/>
    </cofactor>
</comment>
<proteinExistence type="inferred from homology"/>
<protein>
    <recommendedName>
        <fullName evidence="6">Ribonuclease VapC</fullName>
        <shortName evidence="6">RNase VapC</shortName>
        <ecNumber evidence="6">3.1.-.-</ecNumber>
    </recommendedName>
    <alternativeName>
        <fullName evidence="6">Toxin VapC</fullName>
    </alternativeName>
</protein>
<keyword evidence="3 6" id="KW-0479">Metal-binding</keyword>
<evidence type="ECO:0000256" key="6">
    <source>
        <dbReference type="HAMAP-Rule" id="MF_00265"/>
    </source>
</evidence>
<dbReference type="OrthoDB" id="4377304at2"/>
<dbReference type="EC" id="3.1.-.-" evidence="6"/>
<feature type="binding site" evidence="6">
    <location>
        <position position="96"/>
    </location>
    <ligand>
        <name>Mg(2+)</name>
        <dbReference type="ChEBI" id="CHEBI:18420"/>
    </ligand>
</feature>
<dbReference type="AlphaFoldDB" id="A0A7L4YRQ8"/>
<evidence type="ECO:0000313" key="9">
    <source>
        <dbReference type="Proteomes" id="UP000463857"/>
    </source>
</evidence>
<reference evidence="8 9" key="1">
    <citation type="journal article" date="2018" name="Int. J. Syst. Evol. Microbiol.">
        <title>Epidermidibacterium keratini gen. nov., sp. nov., a member of the family Sporichthyaceae, isolated from keratin epidermis.</title>
        <authorList>
            <person name="Lee D.G."/>
            <person name="Trujillo M.E."/>
            <person name="Kang S."/>
            <person name="Nam J.J."/>
            <person name="Kim Y.J."/>
        </authorList>
    </citation>
    <scope>NUCLEOTIDE SEQUENCE [LARGE SCALE GENOMIC DNA]</scope>
    <source>
        <strain evidence="8 9">EPI-7</strain>
    </source>
</reference>
<dbReference type="InterPro" id="IPR051619">
    <property type="entry name" value="TypeII_TA_RNase_PINc/VapC"/>
</dbReference>
<dbReference type="InterPro" id="IPR044153">
    <property type="entry name" value="PIN_Pae0151-like"/>
</dbReference>
<evidence type="ECO:0000256" key="4">
    <source>
        <dbReference type="ARBA" id="ARBA00022801"/>
    </source>
</evidence>
<dbReference type="KEGG" id="eke:EK0264_16055"/>
<dbReference type="SUPFAM" id="SSF88723">
    <property type="entry name" value="PIN domain-like"/>
    <property type="match status" value="1"/>
</dbReference>
<dbReference type="RefSeq" id="WP_159546788.1">
    <property type="nucleotide sequence ID" value="NZ_CP047156.1"/>
</dbReference>
<dbReference type="InterPro" id="IPR029060">
    <property type="entry name" value="PIN-like_dom_sf"/>
</dbReference>
<keyword evidence="9" id="KW-1185">Reference proteome</keyword>
<keyword evidence="2 6" id="KW-0540">Nuclease</keyword>
<dbReference type="GO" id="GO:0016787">
    <property type="term" value="F:hydrolase activity"/>
    <property type="evidence" value="ECO:0007669"/>
    <property type="project" value="UniProtKB-KW"/>
</dbReference>
<organism evidence="8 9">
    <name type="scientific">Epidermidibacterium keratini</name>
    <dbReference type="NCBI Taxonomy" id="1891644"/>
    <lineage>
        <taxon>Bacteria</taxon>
        <taxon>Bacillati</taxon>
        <taxon>Actinomycetota</taxon>
        <taxon>Actinomycetes</taxon>
        <taxon>Sporichthyales</taxon>
        <taxon>Sporichthyaceae</taxon>
        <taxon>Epidermidibacterium</taxon>
    </lineage>
</organism>
<comment type="similarity">
    <text evidence="6">Belongs to the PINc/VapC protein family.</text>
</comment>
<dbReference type="Gene3D" id="3.40.50.1010">
    <property type="entry name" value="5'-nuclease"/>
    <property type="match status" value="1"/>
</dbReference>
<keyword evidence="1 6" id="KW-1277">Toxin-antitoxin system</keyword>
<feature type="binding site" evidence="6">
    <location>
        <position position="5"/>
    </location>
    <ligand>
        <name>Mg(2+)</name>
        <dbReference type="ChEBI" id="CHEBI:18420"/>
    </ligand>
</feature>
<dbReference type="HAMAP" id="MF_00265">
    <property type="entry name" value="VapC_Nob1"/>
    <property type="match status" value="1"/>
</dbReference>
<dbReference type="Proteomes" id="UP000463857">
    <property type="component" value="Chromosome"/>
</dbReference>
<evidence type="ECO:0000256" key="2">
    <source>
        <dbReference type="ARBA" id="ARBA00022722"/>
    </source>
</evidence>
<evidence type="ECO:0000256" key="1">
    <source>
        <dbReference type="ARBA" id="ARBA00022649"/>
    </source>
</evidence>